<protein>
    <submittedName>
        <fullName evidence="2">Antibiotic biosynthesis monooxygenase</fullName>
    </submittedName>
</protein>
<name>A0A936ZRE4_9FLAO</name>
<dbReference type="AlphaFoldDB" id="A0A936ZRE4"/>
<dbReference type="InterPro" id="IPR007138">
    <property type="entry name" value="ABM_dom"/>
</dbReference>
<organism evidence="2 3">
    <name type="scientific">Aquimarina mytili</name>
    <dbReference type="NCBI Taxonomy" id="874423"/>
    <lineage>
        <taxon>Bacteria</taxon>
        <taxon>Pseudomonadati</taxon>
        <taxon>Bacteroidota</taxon>
        <taxon>Flavobacteriia</taxon>
        <taxon>Flavobacteriales</taxon>
        <taxon>Flavobacteriaceae</taxon>
        <taxon>Aquimarina</taxon>
    </lineage>
</organism>
<comment type="caution">
    <text evidence="2">The sequence shown here is derived from an EMBL/GenBank/DDBJ whole genome shotgun (WGS) entry which is preliminary data.</text>
</comment>
<dbReference type="InterPro" id="IPR011008">
    <property type="entry name" value="Dimeric_a/b-barrel"/>
</dbReference>
<dbReference type="GO" id="GO:0004497">
    <property type="term" value="F:monooxygenase activity"/>
    <property type="evidence" value="ECO:0007669"/>
    <property type="project" value="UniProtKB-KW"/>
</dbReference>
<dbReference type="Pfam" id="PF03992">
    <property type="entry name" value="ABM"/>
    <property type="match status" value="1"/>
</dbReference>
<keyword evidence="2" id="KW-0560">Oxidoreductase</keyword>
<keyword evidence="2" id="KW-0503">Monooxygenase</keyword>
<accession>A0A936ZRE4</accession>
<evidence type="ECO:0000313" key="2">
    <source>
        <dbReference type="EMBL" id="MBL0682927.1"/>
    </source>
</evidence>
<sequence length="106" mass="13040">MDFGIAFYNTFHIKKANIDDWLNTIKKMIDEMSKEKEFICAHLHRDINNPTHFTLYERWNEESMEAFIQNQLHKKPYRDTFENQLPKWTMTPRTFSQLEPIEKWEK</sequence>
<keyword evidence="3" id="KW-1185">Reference proteome</keyword>
<evidence type="ECO:0000259" key="1">
    <source>
        <dbReference type="Pfam" id="PF03992"/>
    </source>
</evidence>
<dbReference type="Proteomes" id="UP000651057">
    <property type="component" value="Unassembled WGS sequence"/>
</dbReference>
<proteinExistence type="predicted"/>
<dbReference type="RefSeq" id="WP_201917452.1">
    <property type="nucleotide sequence ID" value="NZ_BAABAX010000023.1"/>
</dbReference>
<evidence type="ECO:0000313" key="3">
    <source>
        <dbReference type="Proteomes" id="UP000651057"/>
    </source>
</evidence>
<dbReference type="Gene3D" id="3.30.70.100">
    <property type="match status" value="1"/>
</dbReference>
<gene>
    <name evidence="2" type="ORF">JJQ60_05340</name>
</gene>
<dbReference type="SUPFAM" id="SSF54909">
    <property type="entry name" value="Dimeric alpha+beta barrel"/>
    <property type="match status" value="1"/>
</dbReference>
<feature type="domain" description="ABM" evidence="1">
    <location>
        <begin position="8"/>
        <end position="74"/>
    </location>
</feature>
<reference evidence="2" key="1">
    <citation type="submission" date="2021-01" db="EMBL/GenBank/DDBJ databases">
        <authorList>
            <person name="Zhong Y.L."/>
        </authorList>
    </citation>
    <scope>NUCLEOTIDE SEQUENCE</scope>
    <source>
        <strain evidence="2">KCTC 23302</strain>
    </source>
</reference>
<dbReference type="EMBL" id="JAERQJ010000002">
    <property type="protein sequence ID" value="MBL0682927.1"/>
    <property type="molecule type" value="Genomic_DNA"/>
</dbReference>